<protein>
    <submittedName>
        <fullName evidence="1">Uncharacterized protein</fullName>
    </submittedName>
</protein>
<dbReference type="GeneID" id="26634569"/>
<evidence type="ECO:0000313" key="1">
    <source>
        <dbReference type="EMBL" id="BAS04900.2"/>
    </source>
</evidence>
<dbReference type="EMBL" id="AP014927">
    <property type="protein sequence ID" value="BAS04900.2"/>
    <property type="molecule type" value="Genomic_DNA"/>
</dbReference>
<evidence type="ECO:0000313" key="2">
    <source>
        <dbReference type="Proteomes" id="UP000202583"/>
    </source>
</evidence>
<accession>A0A0K2QQM9</accession>
<sequence length="92" mass="10914">MMTRGLIGGIADHDVTMTQLHNGNQEDVVLRRFPFHEAMTRQAMFTQHRYAVQYMFEIVPEEHWVAVLGRLSRKLTKRYKQLEKQGIENVRK</sequence>
<dbReference type="Proteomes" id="UP000202583">
    <property type="component" value="Segment"/>
</dbReference>
<dbReference type="RefSeq" id="YP_009207912.2">
    <property type="nucleotide sequence ID" value="NC_028899.1"/>
</dbReference>
<organism evidence="1 2">
    <name type="scientific">Ralstonia phage RSF1</name>
    <dbReference type="NCBI Taxonomy" id="1689679"/>
    <lineage>
        <taxon>Viruses</taxon>
        <taxon>Duplodnaviria</taxon>
        <taxon>Heunggongvirae</taxon>
        <taxon>Uroviricota</taxon>
        <taxon>Caudoviricetes</taxon>
        <taxon>Chimalliviridae</taxon>
        <taxon>Chiangmaivirus</taxon>
        <taxon>Chiangmaivirus RSF1</taxon>
    </lineage>
</organism>
<proteinExistence type="predicted"/>
<dbReference type="KEGG" id="vg:26634569"/>
<name>A0A0K2QQM9_9CAUD</name>
<reference evidence="1 2" key="1">
    <citation type="submission" date="2015-07" db="EMBL/GenBank/DDBJ databases">
        <title>Two Asian jumbo phage RSL2 and RSF1 infecting the phytopathogen Ralstonia solanacearum share common features related to the phi-KZ-like phages.</title>
        <authorList>
            <person name="Kawasaki T."/>
            <person name="Fujie M."/>
            <person name="Chatchawankanphanich O."/>
            <person name="Ogata H."/>
            <person name="Yamada T."/>
        </authorList>
    </citation>
    <scope>NUCLEOTIDE SEQUENCE [LARGE SCALE GENOMIC DNA]</scope>
    <source>
        <strain evidence="1 2">RSF1</strain>
    </source>
</reference>
<keyword evidence="2" id="KW-1185">Reference proteome</keyword>
<dbReference type="OrthoDB" id="34386at10239"/>